<comment type="caution">
    <text evidence="4">The sequence shown here is derived from an EMBL/GenBank/DDBJ whole genome shotgun (WGS) entry which is preliminary data.</text>
</comment>
<feature type="domain" description="Phosphoribosyltransferase" evidence="2">
    <location>
        <begin position="144"/>
        <end position="237"/>
    </location>
</feature>
<name>A0ABT4LM34_9PROT</name>
<dbReference type="InterPro" id="IPR051910">
    <property type="entry name" value="ComF/GntX_DNA_util-trans"/>
</dbReference>
<dbReference type="Pfam" id="PF00156">
    <property type="entry name" value="Pribosyltran"/>
    <property type="match status" value="1"/>
</dbReference>
<evidence type="ECO:0000256" key="1">
    <source>
        <dbReference type="ARBA" id="ARBA00008007"/>
    </source>
</evidence>
<keyword evidence="5" id="KW-1185">Reference proteome</keyword>
<dbReference type="InterPro" id="IPR029057">
    <property type="entry name" value="PRTase-like"/>
</dbReference>
<evidence type="ECO:0000259" key="2">
    <source>
        <dbReference type="Pfam" id="PF00156"/>
    </source>
</evidence>
<feature type="domain" description="Double zinc ribbon" evidence="3">
    <location>
        <begin position="9"/>
        <end position="68"/>
    </location>
</feature>
<sequence>MLAGIWHNLVDYLLPPVCGSCGEAVQGNQGVCADCWGQLTFLGDPCCQCCGYPFELSPGKDALCGDCQGRPKAFDCCRAALSYDAYSKDMIIGYKHADRTHLTAVFAQWMSGAGRELWSSVDVLVPVPLHPRRLLARRYNQSALLAKALARQHGKAFAPDLLLRRKNTVSQGQLSSNGRWRNVAGAFDANPARKVGLEGQNILLIDDVYTTGATLDACSKVLRKAGAGSVRALVLARVLREG</sequence>
<comment type="similarity">
    <text evidence="1">Belongs to the ComF/GntX family.</text>
</comment>
<dbReference type="EMBL" id="JAPWGY010000006">
    <property type="protein sequence ID" value="MCZ4282163.1"/>
    <property type="molecule type" value="Genomic_DNA"/>
</dbReference>
<dbReference type="RefSeq" id="WP_269424315.1">
    <property type="nucleotide sequence ID" value="NZ_JAPWGY010000006.1"/>
</dbReference>
<dbReference type="CDD" id="cd06223">
    <property type="entry name" value="PRTases_typeI"/>
    <property type="match status" value="1"/>
</dbReference>
<proteinExistence type="inferred from homology"/>
<evidence type="ECO:0000313" key="4">
    <source>
        <dbReference type="EMBL" id="MCZ4282163.1"/>
    </source>
</evidence>
<dbReference type="Proteomes" id="UP001069802">
    <property type="component" value="Unassembled WGS sequence"/>
</dbReference>
<dbReference type="SUPFAM" id="SSF53271">
    <property type="entry name" value="PRTase-like"/>
    <property type="match status" value="1"/>
</dbReference>
<dbReference type="Gene3D" id="3.40.50.2020">
    <property type="match status" value="1"/>
</dbReference>
<accession>A0ABT4LM34</accession>
<evidence type="ECO:0000259" key="3">
    <source>
        <dbReference type="Pfam" id="PF18912"/>
    </source>
</evidence>
<organism evidence="4 5">
    <name type="scientific">Kiloniella laminariae</name>
    <dbReference type="NCBI Taxonomy" id="454162"/>
    <lineage>
        <taxon>Bacteria</taxon>
        <taxon>Pseudomonadati</taxon>
        <taxon>Pseudomonadota</taxon>
        <taxon>Alphaproteobacteria</taxon>
        <taxon>Rhodospirillales</taxon>
        <taxon>Kiloniellaceae</taxon>
        <taxon>Kiloniella</taxon>
    </lineage>
</organism>
<dbReference type="InterPro" id="IPR044005">
    <property type="entry name" value="DZR_2"/>
</dbReference>
<dbReference type="PANTHER" id="PTHR47505:SF1">
    <property type="entry name" value="DNA UTILIZATION PROTEIN YHGH"/>
    <property type="match status" value="1"/>
</dbReference>
<dbReference type="PANTHER" id="PTHR47505">
    <property type="entry name" value="DNA UTILIZATION PROTEIN YHGH"/>
    <property type="match status" value="1"/>
</dbReference>
<reference evidence="4" key="1">
    <citation type="submission" date="2022-12" db="EMBL/GenBank/DDBJ databases">
        <title>Bacterial isolates from different developmental stages of Nematostella vectensis.</title>
        <authorList>
            <person name="Fraune S."/>
        </authorList>
    </citation>
    <scope>NUCLEOTIDE SEQUENCE</scope>
    <source>
        <strain evidence="4">G21630-S1</strain>
    </source>
</reference>
<dbReference type="Pfam" id="PF18912">
    <property type="entry name" value="DZR_2"/>
    <property type="match status" value="1"/>
</dbReference>
<gene>
    <name evidence="4" type="ORF">O4H49_15345</name>
</gene>
<protein>
    <submittedName>
        <fullName evidence="4">ComF family protein</fullName>
    </submittedName>
</protein>
<evidence type="ECO:0000313" key="5">
    <source>
        <dbReference type="Proteomes" id="UP001069802"/>
    </source>
</evidence>
<dbReference type="InterPro" id="IPR000836">
    <property type="entry name" value="PRTase_dom"/>
</dbReference>